<dbReference type="AlphaFoldDB" id="A2C960"/>
<reference evidence="1 2" key="1">
    <citation type="journal article" date="2007" name="PLoS Genet.">
        <title>Patterns and implications of gene gain and loss in the evolution of Prochlorococcus.</title>
        <authorList>
            <person name="Kettler G.C."/>
            <person name="Martiny A.C."/>
            <person name="Huang K."/>
            <person name="Zucker J."/>
            <person name="Coleman M.L."/>
            <person name="Rodrigue S."/>
            <person name="Chen F."/>
            <person name="Lapidus A."/>
            <person name="Ferriera S."/>
            <person name="Johnson J."/>
            <person name="Steglich C."/>
            <person name="Church G.M."/>
            <person name="Richardson P."/>
            <person name="Chisholm S.W."/>
        </authorList>
    </citation>
    <scope>NUCLEOTIDE SEQUENCE [LARGE SCALE GENOMIC DNA]</scope>
    <source>
        <strain evidence="1 2">MIT 9303</strain>
    </source>
</reference>
<gene>
    <name evidence="1" type="ordered locus">P9303_12731</name>
</gene>
<dbReference type="KEGG" id="pmf:P9303_12731"/>
<accession>A2C960</accession>
<sequence>MASKVSEGIERLREEMLVLEKYWERGIELHSVGVLDGEEFGEWGAVCMSAMLLMGVDGMQFEVKSQWGGVSPPH</sequence>
<name>A2C960_PROM3</name>
<evidence type="ECO:0000313" key="1">
    <source>
        <dbReference type="EMBL" id="ABM78020.1"/>
    </source>
</evidence>
<organism evidence="1 2">
    <name type="scientific">Prochlorococcus marinus (strain MIT 9303)</name>
    <dbReference type="NCBI Taxonomy" id="59922"/>
    <lineage>
        <taxon>Bacteria</taxon>
        <taxon>Bacillati</taxon>
        <taxon>Cyanobacteriota</taxon>
        <taxon>Cyanophyceae</taxon>
        <taxon>Synechococcales</taxon>
        <taxon>Prochlorococcaceae</taxon>
        <taxon>Prochlorococcus</taxon>
    </lineage>
</organism>
<proteinExistence type="predicted"/>
<protein>
    <submittedName>
        <fullName evidence="1">Uncharacterized protein</fullName>
    </submittedName>
</protein>
<dbReference type="EMBL" id="CP000554">
    <property type="protein sequence ID" value="ABM78020.1"/>
    <property type="molecule type" value="Genomic_DNA"/>
</dbReference>
<dbReference type="BioCyc" id="PMAR59922:G1G80-1105-MONOMER"/>
<dbReference type="RefSeq" id="WP_011825918.1">
    <property type="nucleotide sequence ID" value="NC_008820.1"/>
</dbReference>
<dbReference type="HOGENOM" id="CLU_200513_0_0_3"/>
<evidence type="ECO:0000313" key="2">
    <source>
        <dbReference type="Proteomes" id="UP000002274"/>
    </source>
</evidence>
<dbReference type="Proteomes" id="UP000002274">
    <property type="component" value="Chromosome"/>
</dbReference>